<feature type="coiled-coil region" evidence="1">
    <location>
        <begin position="24"/>
        <end position="80"/>
    </location>
</feature>
<dbReference type="Gene3D" id="3.10.20.890">
    <property type="match status" value="1"/>
</dbReference>
<organism evidence="2 3">
    <name type="scientific">Muribacter muris</name>
    <dbReference type="NCBI Taxonomy" id="67855"/>
    <lineage>
        <taxon>Bacteria</taxon>
        <taxon>Pseudomonadati</taxon>
        <taxon>Pseudomonadota</taxon>
        <taxon>Gammaproteobacteria</taxon>
        <taxon>Pasteurellales</taxon>
        <taxon>Pasteurellaceae</taxon>
        <taxon>Muribacter</taxon>
    </lineage>
</organism>
<dbReference type="Gene3D" id="3.30.1910.20">
    <property type="entry name" value="asparaginyl-tRNA synthetase, N-terminal domain"/>
    <property type="match status" value="1"/>
</dbReference>
<evidence type="ECO:0000313" key="2">
    <source>
        <dbReference type="EMBL" id="TFV08589.1"/>
    </source>
</evidence>
<evidence type="ECO:0000256" key="1">
    <source>
        <dbReference type="SAM" id="Coils"/>
    </source>
</evidence>
<accession>A0A4Y9JUL5</accession>
<dbReference type="InterPro" id="IPR011050">
    <property type="entry name" value="Pectin_lyase_fold/virulence"/>
</dbReference>
<protein>
    <submittedName>
        <fullName evidence="2">Uncharacterized protein</fullName>
    </submittedName>
</protein>
<keyword evidence="1" id="KW-0175">Coiled coil</keyword>
<dbReference type="SUPFAM" id="SSF51126">
    <property type="entry name" value="Pectin lyase-like"/>
    <property type="match status" value="1"/>
</dbReference>
<name>A0A4Y9JUL5_9PAST</name>
<dbReference type="AlphaFoldDB" id="A0A4Y9JUL5"/>
<dbReference type="RefSeq" id="WP_135057960.1">
    <property type="nucleotide sequence ID" value="NZ_JADGLC010000023.1"/>
</dbReference>
<reference evidence="2 3" key="1">
    <citation type="submission" date="2019-03" db="EMBL/GenBank/DDBJ databases">
        <title>Diversity of the mouse oral microbiome.</title>
        <authorList>
            <person name="Joseph S."/>
            <person name="Aduse-Opoku J."/>
            <person name="Curtis M."/>
            <person name="Wade W."/>
            <person name="Hashim A."/>
        </authorList>
    </citation>
    <scope>NUCLEOTIDE SEQUENCE [LARGE SCALE GENOMIC DNA]</scope>
    <source>
        <strain evidence="2 3">WT12</strain>
    </source>
</reference>
<gene>
    <name evidence="2" type="ORF">E4T80_09880</name>
</gene>
<dbReference type="Proteomes" id="UP000297396">
    <property type="component" value="Unassembled WGS sequence"/>
</dbReference>
<comment type="caution">
    <text evidence="2">The sequence shown here is derived from an EMBL/GenBank/DDBJ whole genome shotgun (WGS) entry which is preliminary data.</text>
</comment>
<evidence type="ECO:0000313" key="3">
    <source>
        <dbReference type="Proteomes" id="UP000297396"/>
    </source>
</evidence>
<sequence>MAFVTCAQLKPLQDFQNTKIASNEAELQRALEAHNAKLKALQDALLAKAQADKEGNYRRIKELEAQIDGLQGDLIAGKNDLSEALLKLKGSGVSDEVFNTIVAKVLANANTRPGKQVKAMTANPDGSVTITYTDGSTENIRDSVVATDQKTIVGNGGSALLKVKVSPAADNLLKVTDEGLAVTQKAKYPSLFVDYENGSDENIGTRAKPLKTIQEALSRNDANTIVSIYLKEEVEHIVDRSKEEIVFKTGTIRVYPYGEKIDRSLNEDPRVVDAQWARRYAVEEKRSAKIVFKGIKPFKFPHQEMSGRPQVNLYDKSVIFIGDNTNVVFDGIHFVDDLGFSISLENMEAQKRDLAEMAQNRINVGGSGTLTVTAFTLETRNRPTVTDTDGQSLNYVRSRTNGSVNLLEAKDAKGLYRTGIFGMHSQSGGAITLSRLYHTNLTFEEYVISPSGWNTGMLASKTLSLLALTPTERQWVVDKVYQWVTDATDRVVLAPTTDISYSMVTEGNT</sequence>
<proteinExistence type="predicted"/>
<dbReference type="EMBL" id="SPPA01000023">
    <property type="protein sequence ID" value="TFV08589.1"/>
    <property type="molecule type" value="Genomic_DNA"/>
</dbReference>